<dbReference type="RefSeq" id="WP_350343952.1">
    <property type="nucleotide sequence ID" value="NZ_CP158367.1"/>
</dbReference>
<feature type="transmembrane region" description="Helical" evidence="2">
    <location>
        <begin position="32"/>
        <end position="65"/>
    </location>
</feature>
<evidence type="ECO:0000256" key="1">
    <source>
        <dbReference type="SAM" id="MobiDB-lite"/>
    </source>
</evidence>
<dbReference type="EMBL" id="CP158367">
    <property type="protein sequence ID" value="XBX75207.1"/>
    <property type="molecule type" value="Genomic_DNA"/>
</dbReference>
<keyword evidence="2" id="KW-0472">Membrane</keyword>
<evidence type="ECO:0000256" key="2">
    <source>
        <dbReference type="SAM" id="Phobius"/>
    </source>
</evidence>
<reference evidence="3" key="2">
    <citation type="submission" date="2024-06" db="EMBL/GenBank/DDBJ databases">
        <authorList>
            <person name="Petrova K.O."/>
            <person name="Toshchakov S.V."/>
            <person name="Boltjanskaja Y.V."/>
            <person name="Kevbrin V."/>
        </authorList>
    </citation>
    <scope>NUCLEOTIDE SEQUENCE</scope>
    <source>
        <strain evidence="3">Z-910T</strain>
    </source>
</reference>
<protein>
    <submittedName>
        <fullName evidence="3">Uncharacterized protein</fullName>
    </submittedName>
</protein>
<feature type="compositionally biased region" description="Basic and acidic residues" evidence="1">
    <location>
        <begin position="10"/>
        <end position="24"/>
    </location>
</feature>
<proteinExistence type="predicted"/>
<feature type="region of interest" description="Disordered" evidence="1">
    <location>
        <begin position="1"/>
        <end position="24"/>
    </location>
</feature>
<keyword evidence="2" id="KW-0812">Transmembrane</keyword>
<organism evidence="3">
    <name type="scientific">Proteinivorax tanatarense</name>
    <dbReference type="NCBI Taxonomy" id="1260629"/>
    <lineage>
        <taxon>Bacteria</taxon>
        <taxon>Bacillati</taxon>
        <taxon>Bacillota</taxon>
        <taxon>Clostridia</taxon>
        <taxon>Eubacteriales</taxon>
        <taxon>Proteinivoracaceae</taxon>
        <taxon>Proteinivorax</taxon>
    </lineage>
</organism>
<reference evidence="3" key="1">
    <citation type="journal article" date="2013" name="Extremophiles">
        <title>Proteinivorax tanatarense gen. nov., sp. nov., an anaerobic, haloalkaliphilic, proteolytic bacterium isolated from a decaying algal bloom, and proposal of Proteinivoraceae fam. nov.</title>
        <authorList>
            <person name="Kevbrin V."/>
            <person name="Boltyanskaya Y."/>
            <person name="Zhilina T."/>
            <person name="Kolganova T."/>
            <person name="Lavrentjeva E."/>
            <person name="Kuznetsov B."/>
        </authorList>
    </citation>
    <scope>NUCLEOTIDE SEQUENCE</scope>
    <source>
        <strain evidence="3">Z-910T</strain>
    </source>
</reference>
<name>A0AAU7VMZ5_9FIRM</name>
<sequence length="68" mass="8103">MYINHNINKKNQDAKKEKEEEKDKSRIGFKDFIALFIAMNQVIFPIVITRLLGFVIVGYIFIWLMRLV</sequence>
<gene>
    <name evidence="3" type="ORF">PRVXT_000316</name>
</gene>
<dbReference type="AlphaFoldDB" id="A0AAU7VMZ5"/>
<keyword evidence="2" id="KW-1133">Transmembrane helix</keyword>
<evidence type="ECO:0000313" key="3">
    <source>
        <dbReference type="EMBL" id="XBX75207.1"/>
    </source>
</evidence>
<accession>A0AAU7VMZ5</accession>